<dbReference type="HOGENOM" id="CLU_2115107_0_0_1"/>
<reference evidence="1" key="2">
    <citation type="submission" date="2015-06" db="UniProtKB">
        <authorList>
            <consortium name="EnsemblPlants"/>
        </authorList>
    </citation>
    <scope>IDENTIFICATION</scope>
</reference>
<accession>A0A0D2ZTB6</accession>
<keyword evidence="2" id="KW-1185">Reference proteome</keyword>
<sequence>MLKVVLRYFLQKAVIIVLDERPGVFYGLIMAKTVVNLWLKIVKLREHPKGILTKIRFFGKVFELAPDSISSEDFYYMIGEKFYSREAASDYARSKCSIYGPELMVLRLNANHYTI</sequence>
<dbReference type="EnsemblPlants" id="Bo01056s010.1">
    <property type="protein sequence ID" value="Bo01056s010.1"/>
    <property type="gene ID" value="Bo01056s010"/>
</dbReference>
<organism evidence="1 2">
    <name type="scientific">Brassica oleracea var. oleracea</name>
    <dbReference type="NCBI Taxonomy" id="109376"/>
    <lineage>
        <taxon>Eukaryota</taxon>
        <taxon>Viridiplantae</taxon>
        <taxon>Streptophyta</taxon>
        <taxon>Embryophyta</taxon>
        <taxon>Tracheophyta</taxon>
        <taxon>Spermatophyta</taxon>
        <taxon>Magnoliopsida</taxon>
        <taxon>eudicotyledons</taxon>
        <taxon>Gunneridae</taxon>
        <taxon>Pentapetalae</taxon>
        <taxon>rosids</taxon>
        <taxon>malvids</taxon>
        <taxon>Brassicales</taxon>
        <taxon>Brassicaceae</taxon>
        <taxon>Brassiceae</taxon>
        <taxon>Brassica</taxon>
    </lineage>
</organism>
<evidence type="ECO:0000313" key="1">
    <source>
        <dbReference type="EnsemblPlants" id="Bo01056s010.1"/>
    </source>
</evidence>
<dbReference type="Gramene" id="Bo01056s010.1">
    <property type="protein sequence ID" value="Bo01056s010.1"/>
    <property type="gene ID" value="Bo01056s010"/>
</dbReference>
<name>A0A0D2ZTB6_BRAOL</name>
<dbReference type="AlphaFoldDB" id="A0A0D2ZTB6"/>
<proteinExistence type="predicted"/>
<reference evidence="1" key="1">
    <citation type="journal article" date="2014" name="Genome Biol.">
        <title>Transcriptome and methylome profiling reveals relics of genome dominance in the mesopolyploid Brassica oleracea.</title>
        <authorList>
            <person name="Parkin I.A."/>
            <person name="Koh C."/>
            <person name="Tang H."/>
            <person name="Robinson S.J."/>
            <person name="Kagale S."/>
            <person name="Clarke W.E."/>
            <person name="Town C.D."/>
            <person name="Nixon J."/>
            <person name="Krishnakumar V."/>
            <person name="Bidwell S.L."/>
            <person name="Denoeud F."/>
            <person name="Belcram H."/>
            <person name="Links M.G."/>
            <person name="Just J."/>
            <person name="Clarke C."/>
            <person name="Bender T."/>
            <person name="Huebert T."/>
            <person name="Mason A.S."/>
            <person name="Pires J.C."/>
            <person name="Barker G."/>
            <person name="Moore J."/>
            <person name="Walley P.G."/>
            <person name="Manoli S."/>
            <person name="Batley J."/>
            <person name="Edwards D."/>
            <person name="Nelson M.N."/>
            <person name="Wang X."/>
            <person name="Paterson A.H."/>
            <person name="King G."/>
            <person name="Bancroft I."/>
            <person name="Chalhoub B."/>
            <person name="Sharpe A.G."/>
        </authorList>
    </citation>
    <scope>NUCLEOTIDE SEQUENCE [LARGE SCALE GENOMIC DNA]</scope>
    <source>
        <strain evidence="1">cv. TO1000</strain>
    </source>
</reference>
<evidence type="ECO:0000313" key="2">
    <source>
        <dbReference type="Proteomes" id="UP000032141"/>
    </source>
</evidence>
<dbReference type="Proteomes" id="UP000032141">
    <property type="component" value="Unassembled WGS sequence"/>
</dbReference>
<protein>
    <submittedName>
        <fullName evidence="1">Uncharacterized protein</fullName>
    </submittedName>
</protein>